<keyword evidence="1" id="KW-0472">Membrane</keyword>
<sequence>MIGWLIIACEVGFWMFVLAGLGSRYIWKKKKLGAFLLICTPIVDLLLLIVTVIDLKNGAVATTVHGIAAVYIGVSIAFGHRMIRWADGHFNYQFGNGEKPIKIKYGKAHARKEREGWYRHLLSLFIGGGILVSITLYINNDAQTESLMHITLLWSLVIFIDFIISFSYTLFPKKQKG</sequence>
<proteinExistence type="predicted"/>
<evidence type="ECO:0000313" key="3">
    <source>
        <dbReference type="Proteomes" id="UP001597041"/>
    </source>
</evidence>
<keyword evidence="3" id="KW-1185">Reference proteome</keyword>
<dbReference type="Proteomes" id="UP001597041">
    <property type="component" value="Unassembled WGS sequence"/>
</dbReference>
<comment type="caution">
    <text evidence="2">The sequence shown here is derived from an EMBL/GenBank/DDBJ whole genome shotgun (WGS) entry which is preliminary data.</text>
</comment>
<feature type="transmembrane region" description="Helical" evidence="1">
    <location>
        <begin position="34"/>
        <end position="53"/>
    </location>
</feature>
<keyword evidence="1" id="KW-0812">Transmembrane</keyword>
<gene>
    <name evidence="2" type="ORF">ACFQ19_18595</name>
</gene>
<reference evidence="3" key="1">
    <citation type="journal article" date="2019" name="Int. J. Syst. Evol. Microbiol.">
        <title>The Global Catalogue of Microorganisms (GCM) 10K type strain sequencing project: providing services to taxonomists for standard genome sequencing and annotation.</title>
        <authorList>
            <consortium name="The Broad Institute Genomics Platform"/>
            <consortium name="The Broad Institute Genome Sequencing Center for Infectious Disease"/>
            <person name="Wu L."/>
            <person name="Ma J."/>
        </authorList>
    </citation>
    <scope>NUCLEOTIDE SEQUENCE [LARGE SCALE GENOMIC DNA]</scope>
    <source>
        <strain evidence="3">CCUG 56608</strain>
    </source>
</reference>
<name>A0ABW3NNH7_9BACI</name>
<accession>A0ABW3NNH7</accession>
<evidence type="ECO:0000256" key="1">
    <source>
        <dbReference type="SAM" id="Phobius"/>
    </source>
</evidence>
<feature type="transmembrane region" description="Helical" evidence="1">
    <location>
        <begin position="59"/>
        <end position="79"/>
    </location>
</feature>
<evidence type="ECO:0000313" key="2">
    <source>
        <dbReference type="EMBL" id="MFD1068010.1"/>
    </source>
</evidence>
<organism evidence="2 3">
    <name type="scientific">Oceanobacillus locisalsi</name>
    <dbReference type="NCBI Taxonomy" id="546107"/>
    <lineage>
        <taxon>Bacteria</taxon>
        <taxon>Bacillati</taxon>
        <taxon>Bacillota</taxon>
        <taxon>Bacilli</taxon>
        <taxon>Bacillales</taxon>
        <taxon>Bacillaceae</taxon>
        <taxon>Oceanobacillus</taxon>
    </lineage>
</organism>
<feature type="transmembrane region" description="Helical" evidence="1">
    <location>
        <begin position="6"/>
        <end position="27"/>
    </location>
</feature>
<dbReference type="RefSeq" id="WP_379594184.1">
    <property type="nucleotide sequence ID" value="NZ_JBHTKK010000033.1"/>
</dbReference>
<feature type="transmembrane region" description="Helical" evidence="1">
    <location>
        <begin position="117"/>
        <end position="138"/>
    </location>
</feature>
<feature type="transmembrane region" description="Helical" evidence="1">
    <location>
        <begin position="150"/>
        <end position="171"/>
    </location>
</feature>
<evidence type="ECO:0008006" key="4">
    <source>
        <dbReference type="Google" id="ProtNLM"/>
    </source>
</evidence>
<protein>
    <recommendedName>
        <fullName evidence="4">2TM domain-containing protein</fullName>
    </recommendedName>
</protein>
<dbReference type="EMBL" id="JBHTKK010000033">
    <property type="protein sequence ID" value="MFD1068010.1"/>
    <property type="molecule type" value="Genomic_DNA"/>
</dbReference>
<keyword evidence="1" id="KW-1133">Transmembrane helix</keyword>